<dbReference type="AlphaFoldDB" id="A0A6C0EQQ1"/>
<name>A0A6C0EQQ1_9ZZZZ</name>
<feature type="compositionally biased region" description="Basic residues" evidence="1">
    <location>
        <begin position="1"/>
        <end position="18"/>
    </location>
</feature>
<evidence type="ECO:0000313" key="2">
    <source>
        <dbReference type="EMBL" id="QHT31347.1"/>
    </source>
</evidence>
<feature type="region of interest" description="Disordered" evidence="1">
    <location>
        <begin position="1"/>
        <end position="86"/>
    </location>
</feature>
<dbReference type="EMBL" id="MN738918">
    <property type="protein sequence ID" value="QHT31347.1"/>
    <property type="molecule type" value="Genomic_DNA"/>
</dbReference>
<feature type="compositionally biased region" description="Low complexity" evidence="1">
    <location>
        <begin position="47"/>
        <end position="62"/>
    </location>
</feature>
<feature type="compositionally biased region" description="Basic residues" evidence="1">
    <location>
        <begin position="72"/>
        <end position="84"/>
    </location>
</feature>
<organism evidence="2">
    <name type="scientific">viral metagenome</name>
    <dbReference type="NCBI Taxonomy" id="1070528"/>
    <lineage>
        <taxon>unclassified sequences</taxon>
        <taxon>metagenomes</taxon>
        <taxon>organismal metagenomes</taxon>
    </lineage>
</organism>
<protein>
    <submittedName>
        <fullName evidence="2">Uncharacterized protein</fullName>
    </submittedName>
</protein>
<sequence>MSGKSYRKRSSSRRHKKGGAGAANPSSYSDAQSYMKATVGSGDQQYNNVFSSSHSSNSNSGSIVGLQGQKAGSRKRSASRRKRGGLWGQIINQALVPFSILGMQQTYRKRRHGGKKSHKNRRH</sequence>
<evidence type="ECO:0000256" key="1">
    <source>
        <dbReference type="SAM" id="MobiDB-lite"/>
    </source>
</evidence>
<proteinExistence type="predicted"/>
<reference evidence="2" key="1">
    <citation type="journal article" date="2020" name="Nature">
        <title>Giant virus diversity and host interactions through global metagenomics.</title>
        <authorList>
            <person name="Schulz F."/>
            <person name="Roux S."/>
            <person name="Paez-Espino D."/>
            <person name="Jungbluth S."/>
            <person name="Walsh D.A."/>
            <person name="Denef V.J."/>
            <person name="McMahon K.D."/>
            <person name="Konstantinidis K.T."/>
            <person name="Eloe-Fadrosh E.A."/>
            <person name="Kyrpides N.C."/>
            <person name="Woyke T."/>
        </authorList>
    </citation>
    <scope>NUCLEOTIDE SEQUENCE</scope>
    <source>
        <strain evidence="2">GVMAG-M-3300009155-2</strain>
    </source>
</reference>
<accession>A0A6C0EQQ1</accession>